<reference evidence="1" key="2">
    <citation type="journal article" date="2014" name="ISME J.">
        <title>Microbial stratification in low pH oxic and suboxic macroscopic growths along an acid mine drainage.</title>
        <authorList>
            <person name="Mendez-Garcia C."/>
            <person name="Mesa V."/>
            <person name="Sprenger R.R."/>
            <person name="Richter M."/>
            <person name="Diez M.S."/>
            <person name="Solano J."/>
            <person name="Bargiela R."/>
            <person name="Golyshina O.V."/>
            <person name="Manteca A."/>
            <person name="Ramos J.L."/>
            <person name="Gallego J.R."/>
            <person name="Llorente I."/>
            <person name="Martins Dos Santos V.A."/>
            <person name="Jensen O.N."/>
            <person name="Pelaez A.I."/>
            <person name="Sanchez J."/>
            <person name="Ferrer M."/>
        </authorList>
    </citation>
    <scope>NUCLEOTIDE SEQUENCE</scope>
</reference>
<organism evidence="1">
    <name type="scientific">mine drainage metagenome</name>
    <dbReference type="NCBI Taxonomy" id="410659"/>
    <lineage>
        <taxon>unclassified sequences</taxon>
        <taxon>metagenomes</taxon>
        <taxon>ecological metagenomes</taxon>
    </lineage>
</organism>
<proteinExistence type="predicted"/>
<protein>
    <submittedName>
        <fullName evidence="1">AAA family ATPase</fullName>
    </submittedName>
</protein>
<evidence type="ECO:0000313" key="1">
    <source>
        <dbReference type="EMBL" id="EQD71197.1"/>
    </source>
</evidence>
<name>T1BN46_9ZZZZ</name>
<dbReference type="AlphaFoldDB" id="T1BN46"/>
<comment type="caution">
    <text evidence="1">The sequence shown here is derived from an EMBL/GenBank/DDBJ whole genome shotgun (WGS) entry which is preliminary data.</text>
</comment>
<accession>T1BN46</accession>
<gene>
    <name evidence="1" type="ORF">B1B_04593</name>
</gene>
<dbReference type="EMBL" id="AUZY01002872">
    <property type="protein sequence ID" value="EQD71197.1"/>
    <property type="molecule type" value="Genomic_DNA"/>
</dbReference>
<sequence>MSKEKGSLEPWYRVVTPRPEVRKGRSFNPDEFAIALEQVVRGNAPLDYLDPKQFFSRTVFTRALREHLGMVLRRLRGETEDTAPVLTLITQFGGGKTHTLTALYHLVKTPKIAEKDPGVRSVLLEGGKLDIPKTKVAVLVGNAWDPREGFETPWIDIARQLAGDAGVAALGPRAKTSPPGTETLSELFRLSGGRVLILCDEVLNLVNRHRDLADQLHSFIQNLTVALTGTRSRLLSSAFPEVRSR</sequence>
<reference evidence="1" key="1">
    <citation type="submission" date="2013-08" db="EMBL/GenBank/DDBJ databases">
        <authorList>
            <person name="Mendez C."/>
            <person name="Richter M."/>
            <person name="Ferrer M."/>
            <person name="Sanchez J."/>
        </authorList>
    </citation>
    <scope>NUCLEOTIDE SEQUENCE</scope>
</reference>